<evidence type="ECO:0000256" key="1">
    <source>
        <dbReference type="SAM" id="Coils"/>
    </source>
</evidence>
<dbReference type="NCBIfam" id="NF045581">
    <property type="entry name" value="PG0541_fam"/>
    <property type="match status" value="1"/>
</dbReference>
<feature type="coiled-coil region" evidence="1">
    <location>
        <begin position="57"/>
        <end position="84"/>
    </location>
</feature>
<organism evidence="2 3">
    <name type="scientific">Hypnocyclicus thermotrophus</name>
    <dbReference type="NCBI Taxonomy" id="1627895"/>
    <lineage>
        <taxon>Bacteria</taxon>
        <taxon>Fusobacteriati</taxon>
        <taxon>Fusobacteriota</taxon>
        <taxon>Fusobacteriia</taxon>
        <taxon>Fusobacteriales</taxon>
        <taxon>Fusobacteriaceae</taxon>
        <taxon>Hypnocyclicus</taxon>
    </lineage>
</organism>
<dbReference type="EMBL" id="SOBG01000005">
    <property type="protein sequence ID" value="TDT69889.1"/>
    <property type="molecule type" value="Genomic_DNA"/>
</dbReference>
<dbReference type="Proteomes" id="UP000294678">
    <property type="component" value="Unassembled WGS sequence"/>
</dbReference>
<evidence type="ECO:0000313" key="3">
    <source>
        <dbReference type="Proteomes" id="UP000294678"/>
    </source>
</evidence>
<gene>
    <name evidence="2" type="ORF">EV215_1432</name>
</gene>
<dbReference type="Gene3D" id="3.30.70.120">
    <property type="match status" value="1"/>
</dbReference>
<comment type="caution">
    <text evidence="2">The sequence shown here is derived from an EMBL/GenBank/DDBJ whole genome shotgun (WGS) entry which is preliminary data.</text>
</comment>
<keyword evidence="3" id="KW-1185">Reference proteome</keyword>
<proteinExistence type="predicted"/>
<keyword evidence="1" id="KW-0175">Coiled coil</keyword>
<dbReference type="InterPro" id="IPR015867">
    <property type="entry name" value="N-reg_PII/ATP_PRibTrfase_C"/>
</dbReference>
<protein>
    <submittedName>
        <fullName evidence="2">Uncharacterized protein</fullName>
    </submittedName>
</protein>
<accession>A0AA46DYK9</accession>
<evidence type="ECO:0000313" key="2">
    <source>
        <dbReference type="EMBL" id="TDT69889.1"/>
    </source>
</evidence>
<dbReference type="RefSeq" id="WP_134113294.1">
    <property type="nucleotide sequence ID" value="NZ_SOBG01000005.1"/>
</dbReference>
<dbReference type="AlphaFoldDB" id="A0AA46DYK9"/>
<sequence>MYKEIRIVYSDAARNEILKIFKEEKIEKYINLEQVQAMWSKNIRHMGTHIWPGTDSIFILLLEKEKAEQLLKKLKEMKKKLIEGVDMFVTVTPVEEIF</sequence>
<name>A0AA46DYK9_9FUSO</name>
<reference evidence="2 3" key="1">
    <citation type="submission" date="2019-03" db="EMBL/GenBank/DDBJ databases">
        <title>Genomic Encyclopedia of Type Strains, Phase IV (KMG-IV): sequencing the most valuable type-strain genomes for metagenomic binning, comparative biology and taxonomic classification.</title>
        <authorList>
            <person name="Goeker M."/>
        </authorList>
    </citation>
    <scope>NUCLEOTIDE SEQUENCE [LARGE SCALE GENOMIC DNA]</scope>
    <source>
        <strain evidence="2 3">DSM 100055</strain>
    </source>
</reference>